<feature type="region of interest" description="Disordered" evidence="1">
    <location>
        <begin position="343"/>
        <end position="367"/>
    </location>
</feature>
<name>A0AA38J5F4_9CUCU</name>
<protein>
    <submittedName>
        <fullName evidence="2">Uncharacterized protein</fullName>
    </submittedName>
</protein>
<evidence type="ECO:0000256" key="1">
    <source>
        <dbReference type="SAM" id="MobiDB-lite"/>
    </source>
</evidence>
<dbReference type="Proteomes" id="UP001168821">
    <property type="component" value="Unassembled WGS sequence"/>
</dbReference>
<dbReference type="AlphaFoldDB" id="A0AA38J5F4"/>
<comment type="caution">
    <text evidence="2">The sequence shown here is derived from an EMBL/GenBank/DDBJ whole genome shotgun (WGS) entry which is preliminary data.</text>
</comment>
<evidence type="ECO:0000313" key="3">
    <source>
        <dbReference type="Proteomes" id="UP001168821"/>
    </source>
</evidence>
<organism evidence="2 3">
    <name type="scientific">Zophobas morio</name>
    <dbReference type="NCBI Taxonomy" id="2755281"/>
    <lineage>
        <taxon>Eukaryota</taxon>
        <taxon>Metazoa</taxon>
        <taxon>Ecdysozoa</taxon>
        <taxon>Arthropoda</taxon>
        <taxon>Hexapoda</taxon>
        <taxon>Insecta</taxon>
        <taxon>Pterygota</taxon>
        <taxon>Neoptera</taxon>
        <taxon>Endopterygota</taxon>
        <taxon>Coleoptera</taxon>
        <taxon>Polyphaga</taxon>
        <taxon>Cucujiformia</taxon>
        <taxon>Tenebrionidae</taxon>
        <taxon>Zophobas</taxon>
    </lineage>
</organism>
<evidence type="ECO:0000313" key="2">
    <source>
        <dbReference type="EMBL" id="KAJ3667141.1"/>
    </source>
</evidence>
<gene>
    <name evidence="2" type="ORF">Zmor_002543</name>
</gene>
<accession>A0AA38J5F4</accession>
<dbReference type="EMBL" id="JALNTZ010000001">
    <property type="protein sequence ID" value="KAJ3667141.1"/>
    <property type="molecule type" value="Genomic_DNA"/>
</dbReference>
<reference evidence="2" key="1">
    <citation type="journal article" date="2023" name="G3 (Bethesda)">
        <title>Whole genome assemblies of Zophobas morio and Tenebrio molitor.</title>
        <authorList>
            <person name="Kaur S."/>
            <person name="Stinson S.A."/>
            <person name="diCenzo G.C."/>
        </authorList>
    </citation>
    <scope>NUCLEOTIDE SEQUENCE</scope>
    <source>
        <strain evidence="2">QUZm001</strain>
    </source>
</reference>
<sequence>MGEDVELCLEVQVDPASKKILSNPERCRSALLDVTVVKPKEFEAFGTHRTNTLRADEVRKLISSMEKQRRKKQKVMDKLKDDDTIIKIRKHDEFSNHRQPFRKQFPKYRDRISPTAPVDDLERKDFIGIAESVEPLFCEIRRSLKNVETRITDMQDINLVISQTTFDATASEEYMYSRRKKPSRLSPQTSQIPHRVNPAVYRMEAPHDLRSLILSKNRDNVLGKGDKVEGRCLCENCGIVGLLMECQKHPLLNELSESPSPSQHSSFFTRKKRTKVDVANVENWKPKADESAYIKHLSNRVKLLEERLAAQEERVVPKDYFKKIITKMVTNFSPKIFKSRSDISMPCRDKKKPQKPPSPKPIEKTRHLSKSIQCCNTNVTYRRRLTKNDKSTLTDDHIAYGGYVWKWGEEVLKPGADLKNRIVTLLTDILSKLALSDKSSAETTKLKGSVKSEKYDTEHLKKFMKRMNTKVFNAQIDPKAKFLTDDYPKREKVSFGPVLPEFAQKSREKVKSHQRREEKKNIDVSYVNPKLSSWRKESGHHNVEPEEALGKQEFLKIVSKAKQNQKDVLWKNIWNQAKANGQTKSDKITIKIPCQGGKEGQKFFETEITIGEVEELLNGVQGCEVCKNW</sequence>
<proteinExistence type="predicted"/>
<keyword evidence="3" id="KW-1185">Reference proteome</keyword>